<protein>
    <submittedName>
        <fullName evidence="1">Uncharacterized protein</fullName>
    </submittedName>
</protein>
<evidence type="ECO:0000313" key="1">
    <source>
        <dbReference type="EMBL" id="CUA72963.1"/>
    </source>
</evidence>
<gene>
    <name evidence="1" type="ORF">RSOLAG22IIIB_10440</name>
</gene>
<keyword evidence="2" id="KW-1185">Reference proteome</keyword>
<organism evidence="1 2">
    <name type="scientific">Rhizoctonia solani</name>
    <dbReference type="NCBI Taxonomy" id="456999"/>
    <lineage>
        <taxon>Eukaryota</taxon>
        <taxon>Fungi</taxon>
        <taxon>Dikarya</taxon>
        <taxon>Basidiomycota</taxon>
        <taxon>Agaricomycotina</taxon>
        <taxon>Agaricomycetes</taxon>
        <taxon>Cantharellales</taxon>
        <taxon>Ceratobasidiaceae</taxon>
        <taxon>Rhizoctonia</taxon>
    </lineage>
</organism>
<sequence length="101" mass="10685">METIPATAHLDPPGELSSINVLNNCKNFLVKPEKPEIGGIEGSINGYLSFAGKQNAHISESPDGRLIIEFLGESGMVEATFTSDDPALGGIIFGIVTGLWQ</sequence>
<proteinExistence type="predicted"/>
<dbReference type="EMBL" id="CYGV01001332">
    <property type="protein sequence ID" value="CUA72963.1"/>
    <property type="molecule type" value="Genomic_DNA"/>
</dbReference>
<name>A0A0K6G3N0_9AGAM</name>
<evidence type="ECO:0000313" key="2">
    <source>
        <dbReference type="Proteomes" id="UP000044841"/>
    </source>
</evidence>
<dbReference type="AlphaFoldDB" id="A0A0K6G3N0"/>
<reference evidence="1 2" key="1">
    <citation type="submission" date="2015-07" db="EMBL/GenBank/DDBJ databases">
        <authorList>
            <person name="Noorani M."/>
        </authorList>
    </citation>
    <scope>NUCLEOTIDE SEQUENCE [LARGE SCALE GENOMIC DNA]</scope>
    <source>
        <strain evidence="1">BBA 69670</strain>
    </source>
</reference>
<accession>A0A0K6G3N0</accession>
<dbReference type="Proteomes" id="UP000044841">
    <property type="component" value="Unassembled WGS sequence"/>
</dbReference>